<name>A0AA88H218_ARTSF</name>
<accession>A0AA88H218</accession>
<dbReference type="EMBL" id="JAVRJZ010000181">
    <property type="protein sequence ID" value="KAK2702743.1"/>
    <property type="molecule type" value="Genomic_DNA"/>
</dbReference>
<organism evidence="1 2">
    <name type="scientific">Artemia franciscana</name>
    <name type="common">Brine shrimp</name>
    <name type="synonym">Artemia sanfranciscana</name>
    <dbReference type="NCBI Taxonomy" id="6661"/>
    <lineage>
        <taxon>Eukaryota</taxon>
        <taxon>Metazoa</taxon>
        <taxon>Ecdysozoa</taxon>
        <taxon>Arthropoda</taxon>
        <taxon>Crustacea</taxon>
        <taxon>Branchiopoda</taxon>
        <taxon>Anostraca</taxon>
        <taxon>Artemiidae</taxon>
        <taxon>Artemia</taxon>
    </lineage>
</organism>
<gene>
    <name evidence="1" type="ORF">QYM36_018653</name>
</gene>
<proteinExistence type="predicted"/>
<evidence type="ECO:0000313" key="1">
    <source>
        <dbReference type="EMBL" id="KAK2702743.1"/>
    </source>
</evidence>
<keyword evidence="2" id="KW-1185">Reference proteome</keyword>
<dbReference type="AlphaFoldDB" id="A0AA88H218"/>
<evidence type="ECO:0000313" key="2">
    <source>
        <dbReference type="Proteomes" id="UP001187531"/>
    </source>
</evidence>
<feature type="non-terminal residue" evidence="1">
    <location>
        <position position="158"/>
    </location>
</feature>
<protein>
    <submittedName>
        <fullName evidence="1">Uncharacterized protein</fullName>
    </submittedName>
</protein>
<dbReference type="Proteomes" id="UP001187531">
    <property type="component" value="Unassembled WGS sequence"/>
</dbReference>
<comment type="caution">
    <text evidence="1">The sequence shown here is derived from an EMBL/GenBank/DDBJ whole genome shotgun (WGS) entry which is preliminary data.</text>
</comment>
<sequence length="158" mass="18955">SGERKFNNEVIDKPLDYINEAPVVGPGYDIVPERFWYEETQLNWDHCKEWEKKFNNEVIDKQLDYINEAPVVGPGYDIVPERFWYEETQLNWDHCKESFELMKKRIPEMTSTDLREFQIHNETFCSRLRDAVYVNDGDSENATAFDWFMHVFVVFLKV</sequence>
<reference evidence="1" key="1">
    <citation type="submission" date="2023-07" db="EMBL/GenBank/DDBJ databases">
        <title>Chromosome-level genome assembly of Artemia franciscana.</title>
        <authorList>
            <person name="Jo E."/>
        </authorList>
    </citation>
    <scope>NUCLEOTIDE SEQUENCE</scope>
    <source>
        <tissue evidence="1">Whole body</tissue>
    </source>
</reference>